<evidence type="ECO:0000313" key="5">
    <source>
        <dbReference type="EMBL" id="EEP75756.1"/>
    </source>
</evidence>
<dbReference type="Proteomes" id="UP000002058">
    <property type="component" value="Unassembled WGS sequence"/>
</dbReference>
<proteinExistence type="inferred from homology"/>
<keyword evidence="2" id="KW-0736">Signalosome</keyword>
<accession>C4JDW3</accession>
<feature type="compositionally biased region" description="Gly residues" evidence="3">
    <location>
        <begin position="237"/>
        <end position="246"/>
    </location>
</feature>
<evidence type="ECO:0000256" key="1">
    <source>
        <dbReference type="ARBA" id="ARBA00008482"/>
    </source>
</evidence>
<comment type="similarity">
    <text evidence="1">Belongs to the CSN7/EIF3M family. CSN7 subfamily.</text>
</comment>
<dbReference type="RefSeq" id="XP_002541089.1">
    <property type="nucleotide sequence ID" value="XM_002541043.1"/>
</dbReference>
<dbReference type="Pfam" id="PF01399">
    <property type="entry name" value="PCI"/>
    <property type="match status" value="1"/>
</dbReference>
<keyword evidence="6" id="KW-1185">Reference proteome</keyword>
<reference evidence="6" key="1">
    <citation type="journal article" date="2009" name="Genome Res.">
        <title>Comparative genomic analyses of the human fungal pathogens Coccidioides and their relatives.</title>
        <authorList>
            <person name="Sharpton T.J."/>
            <person name="Stajich J.E."/>
            <person name="Rounsley S.D."/>
            <person name="Gardner M.J."/>
            <person name="Wortman J.R."/>
            <person name="Jordar V.S."/>
            <person name="Maiti R."/>
            <person name="Kodira C.D."/>
            <person name="Neafsey D.E."/>
            <person name="Zeng Q."/>
            <person name="Hung C.-Y."/>
            <person name="McMahan C."/>
            <person name="Muszewska A."/>
            <person name="Grynberg M."/>
            <person name="Mandel M.A."/>
            <person name="Kellner E.M."/>
            <person name="Barker B.M."/>
            <person name="Galgiani J.N."/>
            <person name="Orbach M.J."/>
            <person name="Kirkland T.N."/>
            <person name="Cole G.T."/>
            <person name="Henn M.R."/>
            <person name="Birren B.W."/>
            <person name="Taylor J.W."/>
        </authorList>
    </citation>
    <scope>NUCLEOTIDE SEQUENCE [LARGE SCALE GENOMIC DNA]</scope>
    <source>
        <strain evidence="6">UAMH 1704</strain>
    </source>
</reference>
<sequence length="322" mass="35135">MEQIHTRALEAIQPFIHLATSTTSPSPRFLANLIANAISAPNTFIFAELLETPAIQTLRTPDTPEEHQSYLTLLEIFAWGTWQDYQTTPGLPALNNDQAQKLRLLSLLSLARTHNPLTYSAVMESLSLSSHTELETLITKAIHSSLISARFSPTTVPPFIRVNSVAPLRDVRPEALTAMISVLSEWQDRCRSVIGGIEAEIAKIRADAEKRHSQAQVRATRLERSLKGWDGDRDGDAGGGDVGGAGSKRAFRPSKDGSGKTGRKFGFGSGNKREFNATSNSGSRHSNTDGMDVDMEVDEGIDGEDTGRLIRAKRMLGISGRQ</sequence>
<feature type="domain" description="PCI" evidence="4">
    <location>
        <begin position="1"/>
        <end position="165"/>
    </location>
</feature>
<dbReference type="AlphaFoldDB" id="C4JDW3"/>
<dbReference type="InterPro" id="IPR045237">
    <property type="entry name" value="COPS7/eIF3m"/>
</dbReference>
<dbReference type="Pfam" id="PF22061">
    <property type="entry name" value="CSN7_HB_subdom"/>
    <property type="match status" value="1"/>
</dbReference>
<dbReference type="PROSITE" id="PS50250">
    <property type="entry name" value="PCI"/>
    <property type="match status" value="1"/>
</dbReference>
<dbReference type="SMART" id="SM00088">
    <property type="entry name" value="PINT"/>
    <property type="match status" value="1"/>
</dbReference>
<dbReference type="OMA" id="GTYKQFR"/>
<feature type="region of interest" description="Disordered" evidence="3">
    <location>
        <begin position="226"/>
        <end position="306"/>
    </location>
</feature>
<feature type="compositionally biased region" description="Basic and acidic residues" evidence="3">
    <location>
        <begin position="226"/>
        <end position="236"/>
    </location>
</feature>
<dbReference type="GO" id="GO:0008180">
    <property type="term" value="C:COP9 signalosome"/>
    <property type="evidence" value="ECO:0007669"/>
    <property type="project" value="UniProtKB-KW"/>
</dbReference>
<evidence type="ECO:0000256" key="3">
    <source>
        <dbReference type="SAM" id="MobiDB-lite"/>
    </source>
</evidence>
<dbReference type="eggNOG" id="KOG3250">
    <property type="taxonomic scope" value="Eukaryota"/>
</dbReference>
<dbReference type="VEuPathDB" id="FungiDB:UREG_00603"/>
<dbReference type="EMBL" id="CH476615">
    <property type="protein sequence ID" value="EEP75756.1"/>
    <property type="molecule type" value="Genomic_DNA"/>
</dbReference>
<dbReference type="PANTHER" id="PTHR15350:SF5">
    <property type="entry name" value="COP9 SIGNALOSOME COMPLEX SUBUNIT 7"/>
    <property type="match status" value="1"/>
</dbReference>
<evidence type="ECO:0000259" key="4">
    <source>
        <dbReference type="PROSITE" id="PS50250"/>
    </source>
</evidence>
<organism evidence="5 6">
    <name type="scientific">Uncinocarpus reesii (strain UAMH 1704)</name>
    <dbReference type="NCBI Taxonomy" id="336963"/>
    <lineage>
        <taxon>Eukaryota</taxon>
        <taxon>Fungi</taxon>
        <taxon>Dikarya</taxon>
        <taxon>Ascomycota</taxon>
        <taxon>Pezizomycotina</taxon>
        <taxon>Eurotiomycetes</taxon>
        <taxon>Eurotiomycetidae</taxon>
        <taxon>Onygenales</taxon>
        <taxon>Onygenaceae</taxon>
        <taxon>Uncinocarpus</taxon>
    </lineage>
</organism>
<dbReference type="STRING" id="336963.C4JDW3"/>
<dbReference type="KEGG" id="ure:UREG_00603"/>
<dbReference type="HOGENOM" id="CLU_054426_0_0_1"/>
<dbReference type="GeneID" id="8439523"/>
<dbReference type="InterPro" id="IPR000717">
    <property type="entry name" value="PCI_dom"/>
</dbReference>
<evidence type="ECO:0000313" key="6">
    <source>
        <dbReference type="Proteomes" id="UP000002058"/>
    </source>
</evidence>
<name>C4JDW3_UNCRE</name>
<protein>
    <recommendedName>
        <fullName evidence="4">PCI domain-containing protein</fullName>
    </recommendedName>
</protein>
<feature type="compositionally biased region" description="Acidic residues" evidence="3">
    <location>
        <begin position="291"/>
        <end position="304"/>
    </location>
</feature>
<feature type="compositionally biased region" description="Polar residues" evidence="3">
    <location>
        <begin position="276"/>
        <end position="289"/>
    </location>
</feature>
<dbReference type="InParanoid" id="C4JDW3"/>
<evidence type="ECO:0000256" key="2">
    <source>
        <dbReference type="ARBA" id="ARBA00022790"/>
    </source>
</evidence>
<dbReference type="OrthoDB" id="10265275at2759"/>
<gene>
    <name evidence="5" type="ORF">UREG_00603</name>
</gene>
<dbReference type="PANTHER" id="PTHR15350">
    <property type="entry name" value="COP9 SIGNALOSOME COMPLEX SUBUNIT 7/DENDRITIC CELL PROTEIN GA17"/>
    <property type="match status" value="1"/>
</dbReference>